<name>A0A9X1E6P6_9STAP</name>
<accession>A0A9X1E6P6</accession>
<dbReference type="AlphaFoldDB" id="A0A9X1E6P6"/>
<evidence type="ECO:0000256" key="1">
    <source>
        <dbReference type="SAM" id="Phobius"/>
    </source>
</evidence>
<dbReference type="GeneID" id="72413664"/>
<dbReference type="RefSeq" id="WP_165545172.1">
    <property type="nucleotide sequence ID" value="NZ_CP092966.1"/>
</dbReference>
<keyword evidence="1" id="KW-1133">Transmembrane helix</keyword>
<protein>
    <submittedName>
        <fullName evidence="2">Uncharacterized protein</fullName>
    </submittedName>
</protein>
<comment type="caution">
    <text evidence="2">The sequence shown here is derived from an EMBL/GenBank/DDBJ whole genome shotgun (WGS) entry which is preliminary data.</text>
</comment>
<feature type="transmembrane region" description="Helical" evidence="1">
    <location>
        <begin position="35"/>
        <end position="58"/>
    </location>
</feature>
<sequence>MSLEGILFFIVGPLIILVGNLVLAPRFQKHIPMRIHVLSGIVGLIIYAVFAAVIYYFFLQGKI</sequence>
<evidence type="ECO:0000313" key="2">
    <source>
        <dbReference type="EMBL" id="MBA8776263.1"/>
    </source>
</evidence>
<keyword evidence="1" id="KW-0812">Transmembrane</keyword>
<reference evidence="2 3" key="1">
    <citation type="journal article" date="2020" name="Access Microbiol">
        <title>Isolation and genome sequencing of Staphylococcus schleiferi subspecies coagulans from Antarctic seals.</title>
        <authorList>
            <person name="Foster G."/>
            <person name="Robb A."/>
            <person name="Paterson G.K."/>
        </authorList>
    </citation>
    <scope>NUCLEOTIDE SEQUENCE [LARGE SCALE GENOMIC DNA]</scope>
    <source>
        <strain evidence="2 3">M615/02/4</strain>
    </source>
</reference>
<feature type="transmembrane region" description="Helical" evidence="1">
    <location>
        <begin position="6"/>
        <end position="23"/>
    </location>
</feature>
<gene>
    <name evidence="2" type="ORF">HR081_04940</name>
</gene>
<evidence type="ECO:0000313" key="3">
    <source>
        <dbReference type="Proteomes" id="UP000524893"/>
    </source>
</evidence>
<dbReference type="Proteomes" id="UP000524893">
    <property type="component" value="Unassembled WGS sequence"/>
</dbReference>
<keyword evidence="1" id="KW-0472">Membrane</keyword>
<organism evidence="2 3">
    <name type="scientific">Staphylococcus coagulans</name>
    <dbReference type="NCBI Taxonomy" id="74706"/>
    <lineage>
        <taxon>Bacteria</taxon>
        <taxon>Bacillati</taxon>
        <taxon>Bacillota</taxon>
        <taxon>Bacilli</taxon>
        <taxon>Bacillales</taxon>
        <taxon>Staphylococcaceae</taxon>
        <taxon>Staphylococcus</taxon>
    </lineage>
</organism>
<proteinExistence type="predicted"/>
<dbReference type="EMBL" id="JABTCN010000010">
    <property type="protein sequence ID" value="MBA8776263.1"/>
    <property type="molecule type" value="Genomic_DNA"/>
</dbReference>